<dbReference type="Proteomes" id="UP001524944">
    <property type="component" value="Unassembled WGS sequence"/>
</dbReference>
<dbReference type="PROSITE" id="PS50110">
    <property type="entry name" value="RESPONSE_REGULATORY"/>
    <property type="match status" value="1"/>
</dbReference>
<feature type="DNA-binding region" description="OmpR/PhoB-type" evidence="9">
    <location>
        <begin position="123"/>
        <end position="221"/>
    </location>
</feature>
<dbReference type="SMART" id="SM00862">
    <property type="entry name" value="Trans_reg_C"/>
    <property type="match status" value="1"/>
</dbReference>
<protein>
    <recommendedName>
        <fullName evidence="1">Stage 0 sporulation protein A homolog</fullName>
    </recommendedName>
</protein>
<evidence type="ECO:0000259" key="11">
    <source>
        <dbReference type="PROSITE" id="PS51755"/>
    </source>
</evidence>
<comment type="caution">
    <text evidence="12">The sequence shown here is derived from an EMBL/GenBank/DDBJ whole genome shotgun (WGS) entry which is preliminary data.</text>
</comment>
<dbReference type="Gene3D" id="1.10.10.10">
    <property type="entry name" value="Winged helix-like DNA-binding domain superfamily/Winged helix DNA-binding domain"/>
    <property type="match status" value="1"/>
</dbReference>
<evidence type="ECO:0000256" key="6">
    <source>
        <dbReference type="ARBA" id="ARBA00023163"/>
    </source>
</evidence>
<keyword evidence="6" id="KW-0804">Transcription</keyword>
<feature type="modified residue" description="4-aspartylphosphate" evidence="8">
    <location>
        <position position="52"/>
    </location>
</feature>
<keyword evidence="4" id="KW-0805">Transcription regulation</keyword>
<dbReference type="SUPFAM" id="SSF46894">
    <property type="entry name" value="C-terminal effector domain of the bipartite response regulators"/>
    <property type="match status" value="1"/>
</dbReference>
<dbReference type="PANTHER" id="PTHR48111">
    <property type="entry name" value="REGULATOR OF RPOS"/>
    <property type="match status" value="1"/>
</dbReference>
<feature type="domain" description="OmpR/PhoB-type" evidence="11">
    <location>
        <begin position="123"/>
        <end position="221"/>
    </location>
</feature>
<keyword evidence="5 9" id="KW-0238">DNA-binding</keyword>
<evidence type="ECO:0000256" key="1">
    <source>
        <dbReference type="ARBA" id="ARBA00018672"/>
    </source>
</evidence>
<dbReference type="CDD" id="cd00383">
    <property type="entry name" value="trans_reg_C"/>
    <property type="match status" value="1"/>
</dbReference>
<dbReference type="InterPro" id="IPR001867">
    <property type="entry name" value="OmpR/PhoB-type_DNA-bd"/>
</dbReference>
<keyword evidence="3" id="KW-0902">Two-component regulatory system</keyword>
<accession>A0ABT1Y6G3</accession>
<keyword evidence="13" id="KW-1185">Reference proteome</keyword>
<dbReference type="SUPFAM" id="SSF52172">
    <property type="entry name" value="CheY-like"/>
    <property type="match status" value="1"/>
</dbReference>
<evidence type="ECO:0000256" key="3">
    <source>
        <dbReference type="ARBA" id="ARBA00023012"/>
    </source>
</evidence>
<evidence type="ECO:0000256" key="5">
    <source>
        <dbReference type="ARBA" id="ARBA00023125"/>
    </source>
</evidence>
<evidence type="ECO:0000259" key="10">
    <source>
        <dbReference type="PROSITE" id="PS50110"/>
    </source>
</evidence>
<dbReference type="InterPro" id="IPR011006">
    <property type="entry name" value="CheY-like_superfamily"/>
</dbReference>
<evidence type="ECO:0000256" key="7">
    <source>
        <dbReference type="ARBA" id="ARBA00024867"/>
    </source>
</evidence>
<comment type="function">
    <text evidence="7">May play the central regulatory role in sporulation. It may be an element of the effector pathway responsible for the activation of sporulation genes in response to nutritional stress. Spo0A may act in concert with spo0H (a sigma factor) to control the expression of some genes that are critical to the sporulation process.</text>
</comment>
<dbReference type="PANTHER" id="PTHR48111:SF40">
    <property type="entry name" value="PHOSPHATE REGULON TRANSCRIPTIONAL REGULATORY PROTEIN PHOB"/>
    <property type="match status" value="1"/>
</dbReference>
<evidence type="ECO:0000256" key="4">
    <source>
        <dbReference type="ARBA" id="ARBA00023015"/>
    </source>
</evidence>
<dbReference type="Pfam" id="PF00486">
    <property type="entry name" value="Trans_reg_C"/>
    <property type="match status" value="1"/>
</dbReference>
<evidence type="ECO:0000256" key="9">
    <source>
        <dbReference type="PROSITE-ProRule" id="PRU01091"/>
    </source>
</evidence>
<dbReference type="PROSITE" id="PS51755">
    <property type="entry name" value="OMPR_PHOB"/>
    <property type="match status" value="1"/>
</dbReference>
<dbReference type="CDD" id="cd17574">
    <property type="entry name" value="REC_OmpR"/>
    <property type="match status" value="1"/>
</dbReference>
<organism evidence="12 13">
    <name type="scientific">Dehalobacterium formicoaceticum</name>
    <dbReference type="NCBI Taxonomy" id="51515"/>
    <lineage>
        <taxon>Bacteria</taxon>
        <taxon>Bacillati</taxon>
        <taxon>Bacillota</taxon>
        <taxon>Clostridia</taxon>
        <taxon>Eubacteriales</taxon>
        <taxon>Peptococcaceae</taxon>
        <taxon>Dehalobacterium</taxon>
    </lineage>
</organism>
<evidence type="ECO:0000313" key="13">
    <source>
        <dbReference type="Proteomes" id="UP001524944"/>
    </source>
</evidence>
<dbReference type="Pfam" id="PF00072">
    <property type="entry name" value="Response_reg"/>
    <property type="match status" value="1"/>
</dbReference>
<gene>
    <name evidence="12" type="ORF">NVS47_13320</name>
</gene>
<reference evidence="12 13" key="1">
    <citation type="submission" date="2022-08" db="EMBL/GenBank/DDBJ databases">
        <title>Proteogenomics of the novel Dehalobacterium formicoaceticum strain EZ94 highlights a key role of methyltransferases during anaerobic dichloromethane degradation.</title>
        <authorList>
            <person name="Wasmund K."/>
        </authorList>
    </citation>
    <scope>NUCLEOTIDE SEQUENCE [LARGE SCALE GENOMIC DNA]</scope>
    <source>
        <strain evidence="12 13">EZ94</strain>
    </source>
</reference>
<proteinExistence type="predicted"/>
<dbReference type="InterPro" id="IPR016032">
    <property type="entry name" value="Sig_transdc_resp-reg_C-effctor"/>
</dbReference>
<evidence type="ECO:0000256" key="2">
    <source>
        <dbReference type="ARBA" id="ARBA00022553"/>
    </source>
</evidence>
<dbReference type="InterPro" id="IPR039420">
    <property type="entry name" value="WalR-like"/>
</dbReference>
<feature type="domain" description="Response regulatory" evidence="10">
    <location>
        <begin position="3"/>
        <end position="116"/>
    </location>
</feature>
<dbReference type="Gene3D" id="3.40.50.2300">
    <property type="match status" value="1"/>
</dbReference>
<dbReference type="InterPro" id="IPR001789">
    <property type="entry name" value="Sig_transdc_resp-reg_receiver"/>
</dbReference>
<dbReference type="InterPro" id="IPR036388">
    <property type="entry name" value="WH-like_DNA-bd_sf"/>
</dbReference>
<dbReference type="SMART" id="SM00448">
    <property type="entry name" value="REC"/>
    <property type="match status" value="1"/>
</dbReference>
<keyword evidence="2 8" id="KW-0597">Phosphoprotein</keyword>
<sequence length="224" mass="25281">MSKIIVIEDDIYLREELVNTFVKKGYSVSSISSFDTPEKEILDSNPDLAVLDLNLPGKSGFELCKWLKARASFPILILTSRDALGDELFALGLGADDYLTKPCHPDRLIARVERLLQTYGKVRSLVQARDLVLDLDTYKVIWKNAYVVLSETEGKILQVLIEQHPSVVSKQTLSLVLWGGNEYVDENILQVNMTRLRKSLDAIGLRDMIQTVRGQGYRLEVSKP</sequence>
<dbReference type="EMBL" id="JANPWE010000007">
    <property type="protein sequence ID" value="MCR6546478.1"/>
    <property type="molecule type" value="Genomic_DNA"/>
</dbReference>
<evidence type="ECO:0000313" key="12">
    <source>
        <dbReference type="EMBL" id="MCR6546478.1"/>
    </source>
</evidence>
<name>A0ABT1Y6G3_9FIRM</name>
<evidence type="ECO:0000256" key="8">
    <source>
        <dbReference type="PROSITE-ProRule" id="PRU00169"/>
    </source>
</evidence>